<dbReference type="OrthoDB" id="3345469at2759"/>
<proteinExistence type="inferred from homology"/>
<evidence type="ECO:0000256" key="2">
    <source>
        <dbReference type="ARBA" id="ARBA00019069"/>
    </source>
</evidence>
<dbReference type="InterPro" id="IPR036069">
    <property type="entry name" value="DUF34/NIF3_sf"/>
</dbReference>
<dbReference type="RefSeq" id="XP_034240759.1">
    <property type="nucleotide sequence ID" value="XM_034384868.1"/>
</dbReference>
<comment type="similarity">
    <text evidence="1">Belongs to the GTP cyclohydrolase I type 2/NIF3 family.</text>
</comment>
<reference evidence="5" key="1">
    <citation type="submission" date="2025-08" db="UniProtKB">
        <authorList>
            <consortium name="RefSeq"/>
        </authorList>
    </citation>
    <scope>IDENTIFICATION</scope>
    <source>
        <tissue evidence="5">Total insect</tissue>
    </source>
</reference>
<feature type="binding site" evidence="3">
    <location>
        <position position="110"/>
    </location>
    <ligand>
        <name>a divalent metal cation</name>
        <dbReference type="ChEBI" id="CHEBI:60240"/>
        <label>1</label>
    </ligand>
</feature>
<feature type="binding site" evidence="3">
    <location>
        <position position="148"/>
    </location>
    <ligand>
        <name>a divalent metal cation</name>
        <dbReference type="ChEBI" id="CHEBI:60240"/>
        <label>1</label>
    </ligand>
</feature>
<evidence type="ECO:0000256" key="1">
    <source>
        <dbReference type="ARBA" id="ARBA00006964"/>
    </source>
</evidence>
<keyword evidence="4" id="KW-1185">Reference proteome</keyword>
<dbReference type="InterPro" id="IPR017221">
    <property type="entry name" value="DUF34/NIF3_bac"/>
</dbReference>
<dbReference type="InterPro" id="IPR002678">
    <property type="entry name" value="DUF34/NIF3"/>
</dbReference>
<dbReference type="GO" id="GO:0046872">
    <property type="term" value="F:metal ion binding"/>
    <property type="evidence" value="ECO:0007669"/>
    <property type="project" value="UniProtKB-KW"/>
</dbReference>
<dbReference type="FunFam" id="3.40.1390.30:FF:000001">
    <property type="entry name" value="GTP cyclohydrolase 1 type 2"/>
    <property type="match status" value="1"/>
</dbReference>
<dbReference type="AlphaFoldDB" id="A0A6P8ZMK4"/>
<evidence type="ECO:0000256" key="3">
    <source>
        <dbReference type="PIRSR" id="PIRSR602678-1"/>
    </source>
</evidence>
<name>A0A6P8ZMK4_THRPL</name>
<dbReference type="FunCoup" id="A0A6P8ZMK4">
    <property type="interactions" value="1977"/>
</dbReference>
<accession>A0A6P8ZMK4</accession>
<keyword evidence="3" id="KW-0479">Metal-binding</keyword>
<dbReference type="PANTHER" id="PTHR13799:SF13">
    <property type="entry name" value="NIF3-LIKE PROTEIN 1"/>
    <property type="match status" value="1"/>
</dbReference>
<dbReference type="Pfam" id="PF01784">
    <property type="entry name" value="DUF34_NIF3"/>
    <property type="match status" value="1"/>
</dbReference>
<evidence type="ECO:0000313" key="4">
    <source>
        <dbReference type="Proteomes" id="UP000515158"/>
    </source>
</evidence>
<dbReference type="SUPFAM" id="SSF102705">
    <property type="entry name" value="NIF3 (NGG1p interacting factor 3)-like"/>
    <property type="match status" value="1"/>
</dbReference>
<dbReference type="GeneID" id="117645002"/>
<protein>
    <recommendedName>
        <fullName evidence="2">NIF3-like protein 1</fullName>
    </recommendedName>
</protein>
<dbReference type="PIRSF" id="PIRSF037489">
    <property type="entry name" value="UCP037489_NIF3_YqfO"/>
    <property type="match status" value="1"/>
</dbReference>
<organism evidence="5">
    <name type="scientific">Thrips palmi</name>
    <name type="common">Melon thrips</name>
    <dbReference type="NCBI Taxonomy" id="161013"/>
    <lineage>
        <taxon>Eukaryota</taxon>
        <taxon>Metazoa</taxon>
        <taxon>Ecdysozoa</taxon>
        <taxon>Arthropoda</taxon>
        <taxon>Hexapoda</taxon>
        <taxon>Insecta</taxon>
        <taxon>Pterygota</taxon>
        <taxon>Neoptera</taxon>
        <taxon>Paraneoptera</taxon>
        <taxon>Thysanoptera</taxon>
        <taxon>Terebrantia</taxon>
        <taxon>Thripoidea</taxon>
        <taxon>Thripidae</taxon>
        <taxon>Thrips</taxon>
    </lineage>
</organism>
<dbReference type="Gene3D" id="3.40.1390.30">
    <property type="entry name" value="NIF3 (NGG1p interacting factor 3)-like"/>
    <property type="match status" value="2"/>
</dbReference>
<dbReference type="NCBIfam" id="TIGR00486">
    <property type="entry name" value="YbgI_SA1388"/>
    <property type="match status" value="1"/>
</dbReference>
<dbReference type="PANTHER" id="PTHR13799">
    <property type="entry name" value="NGG1 INTERACTING FACTOR 3"/>
    <property type="match status" value="1"/>
</dbReference>
<sequence>MTLLCSVRRCFLAVERFAWPVEALRTMPRKRKHGSFSQSYYNDPCSLESVVRKIETFAPRQLAESWDNVGLLVSHTSPKLIKKILLTNDLTEEVLEEAIEVDAQLVISYHPLIFPSVKSVNSNNWKERIVGTLLHKQIALYCPHTAWDCVEGGVNDWLAGAFESKNASVTPLKRYNEGCSSKIVNALFPNGETAEKAMGEIKAALPCNMNVIDQRDGKVWLKIYIDEEYKCIPFLRSALDIDISVHTKMPTRFNAGAGRKVLLKEPIPLQLAVMLVKEHTGLADVAVAVASGETTESKVSSIALCAGSGGSVLKGVDADLYLTGEMSHHEVLDAVHKGVHVILTRHSNSERGFLKIAATQHLKNLMPEIDFVVSSKDRDPLETM</sequence>
<dbReference type="KEGG" id="tpal:117645002"/>
<dbReference type="InParanoid" id="A0A6P8ZMK4"/>
<feature type="binding site" evidence="3">
    <location>
        <position position="350"/>
    </location>
    <ligand>
        <name>a divalent metal cation</name>
        <dbReference type="ChEBI" id="CHEBI:60240"/>
        <label>1</label>
    </ligand>
</feature>
<evidence type="ECO:0000313" key="5">
    <source>
        <dbReference type="RefSeq" id="XP_034240759.1"/>
    </source>
</evidence>
<dbReference type="Proteomes" id="UP000515158">
    <property type="component" value="Unplaced"/>
</dbReference>
<feature type="binding site" evidence="3">
    <location>
        <position position="346"/>
    </location>
    <ligand>
        <name>a divalent metal cation</name>
        <dbReference type="ChEBI" id="CHEBI:60240"/>
        <label>1</label>
    </ligand>
</feature>
<dbReference type="GO" id="GO:0005739">
    <property type="term" value="C:mitochondrion"/>
    <property type="evidence" value="ECO:0007669"/>
    <property type="project" value="TreeGrafter"/>
</dbReference>
<gene>
    <name evidence="5" type="primary">LOC117645002</name>
</gene>